<dbReference type="InterPro" id="IPR011250">
    <property type="entry name" value="OMP/PagP_B-barrel"/>
</dbReference>
<dbReference type="EMBL" id="ABCS01000033">
    <property type="protein sequence ID" value="EDM78273.1"/>
    <property type="molecule type" value="Genomic_DNA"/>
</dbReference>
<dbReference type="AlphaFoldDB" id="A6G7D9"/>
<dbReference type="Proteomes" id="UP000005801">
    <property type="component" value="Unassembled WGS sequence"/>
</dbReference>
<dbReference type="SUPFAM" id="SSF56925">
    <property type="entry name" value="OMPA-like"/>
    <property type="match status" value="1"/>
</dbReference>
<name>A6G7D9_9BACT</name>
<gene>
    <name evidence="1" type="ORF">PPSIR1_08811</name>
</gene>
<accession>A6G7D9</accession>
<dbReference type="Gene3D" id="2.40.160.20">
    <property type="match status" value="1"/>
</dbReference>
<protein>
    <recommendedName>
        <fullName evidence="3">Outer membrane protein beta-barrel domain-containing protein</fullName>
    </recommendedName>
</protein>
<evidence type="ECO:0000313" key="2">
    <source>
        <dbReference type="Proteomes" id="UP000005801"/>
    </source>
</evidence>
<evidence type="ECO:0000313" key="1">
    <source>
        <dbReference type="EMBL" id="EDM78273.1"/>
    </source>
</evidence>
<comment type="caution">
    <text evidence="1">The sequence shown here is derived from an EMBL/GenBank/DDBJ whole genome shotgun (WGS) entry which is preliminary data.</text>
</comment>
<organism evidence="1 2">
    <name type="scientific">Plesiocystis pacifica SIR-1</name>
    <dbReference type="NCBI Taxonomy" id="391625"/>
    <lineage>
        <taxon>Bacteria</taxon>
        <taxon>Pseudomonadati</taxon>
        <taxon>Myxococcota</taxon>
        <taxon>Polyangia</taxon>
        <taxon>Nannocystales</taxon>
        <taxon>Nannocystaceae</taxon>
        <taxon>Plesiocystis</taxon>
    </lineage>
</organism>
<dbReference type="STRING" id="391625.PPSIR1_08811"/>
<sequence>MFAVGSGGIAPLPEPPPAVPASSIEQGTWRGDGWVKGRLHVAGAIGGERPARATAVAIGGGAEAGWRIRPWVGIGMGFSRQVHEVFSVYNPIIDTSEPTRGHLSAWDLAFVRFWAPVRGRVEPYLGLGGGVAFYDPARPSGIRGGWTAYTQVGVDFWIGRVVTLGLSGQYRATSVDQSLGHGWQSGLDFGLHW</sequence>
<keyword evidence="2" id="KW-1185">Reference proteome</keyword>
<proteinExistence type="predicted"/>
<reference evidence="1 2" key="1">
    <citation type="submission" date="2007-06" db="EMBL/GenBank/DDBJ databases">
        <authorList>
            <person name="Shimkets L."/>
            <person name="Ferriera S."/>
            <person name="Johnson J."/>
            <person name="Kravitz S."/>
            <person name="Beeson K."/>
            <person name="Sutton G."/>
            <person name="Rogers Y.-H."/>
            <person name="Friedman R."/>
            <person name="Frazier M."/>
            <person name="Venter J.C."/>
        </authorList>
    </citation>
    <scope>NUCLEOTIDE SEQUENCE [LARGE SCALE GENOMIC DNA]</scope>
    <source>
        <strain evidence="1 2">SIR-1</strain>
    </source>
</reference>
<evidence type="ECO:0008006" key="3">
    <source>
        <dbReference type="Google" id="ProtNLM"/>
    </source>
</evidence>